<gene>
    <name evidence="5" type="ORF">SO3561_07702</name>
</gene>
<sequence length="180" mass="19578">MSAPVDSRPGKRTGDEQRTEQPEPQTAEQAEQEAVFEAPFNMETLTRPDLLTTSLGIVVEDWNPQRIVGSLPLDRNRQYYGFLHGGASAALVETLGSLAAVLEAGVGGMVLGQELSVTHHRAARGSGSVIGICTPLFVGTSVATYEVTVHDQRERRIATGRITCQLRRRSVRSPEPEKKV</sequence>
<evidence type="ECO:0000259" key="4">
    <source>
        <dbReference type="Pfam" id="PF03061"/>
    </source>
</evidence>
<feature type="compositionally biased region" description="Basic and acidic residues" evidence="3">
    <location>
        <begin position="8"/>
        <end position="21"/>
    </location>
</feature>
<dbReference type="InterPro" id="IPR006683">
    <property type="entry name" value="Thioestr_dom"/>
</dbReference>
<feature type="compositionally biased region" description="Low complexity" evidence="3">
    <location>
        <begin position="22"/>
        <end position="31"/>
    </location>
</feature>
<dbReference type="STRING" id="1963.AQJ27_31605"/>
<dbReference type="PANTHER" id="PTHR43240">
    <property type="entry name" value="1,4-DIHYDROXY-2-NAPHTHOYL-COA THIOESTERASE 1"/>
    <property type="match status" value="1"/>
</dbReference>
<feature type="domain" description="Thioesterase" evidence="4">
    <location>
        <begin position="80"/>
        <end position="156"/>
    </location>
</feature>
<accession>A0A250VPQ7</accession>
<evidence type="ECO:0000256" key="2">
    <source>
        <dbReference type="ARBA" id="ARBA00022801"/>
    </source>
</evidence>
<proteinExistence type="inferred from homology"/>
<dbReference type="Gene3D" id="3.10.129.10">
    <property type="entry name" value="Hotdog Thioesterase"/>
    <property type="match status" value="1"/>
</dbReference>
<evidence type="ECO:0000256" key="3">
    <source>
        <dbReference type="SAM" id="MobiDB-lite"/>
    </source>
</evidence>
<dbReference type="AlphaFoldDB" id="A0A250VPQ7"/>
<comment type="caution">
    <text evidence="5">The sequence shown here is derived from an EMBL/GenBank/DDBJ whole genome shotgun (WGS) entry which is preliminary data.</text>
</comment>
<dbReference type="EMBL" id="BDQI01000023">
    <property type="protein sequence ID" value="GAX56135.1"/>
    <property type="molecule type" value="Genomic_DNA"/>
</dbReference>
<keyword evidence="6" id="KW-1185">Reference proteome</keyword>
<comment type="similarity">
    <text evidence="1">Belongs to the thioesterase PaaI family.</text>
</comment>
<keyword evidence="2" id="KW-0378">Hydrolase</keyword>
<dbReference type="InterPro" id="IPR003736">
    <property type="entry name" value="PAAI_dom"/>
</dbReference>
<evidence type="ECO:0000256" key="1">
    <source>
        <dbReference type="ARBA" id="ARBA00008324"/>
    </source>
</evidence>
<reference evidence="6" key="1">
    <citation type="submission" date="2017-05" db="EMBL/GenBank/DDBJ databases">
        <title>Streptomyces olivochromogenes NBRC 3561 whole genome shotgun sequence.</title>
        <authorList>
            <person name="Dohra H."/>
            <person name="Kodani S."/>
        </authorList>
    </citation>
    <scope>NUCLEOTIDE SEQUENCE [LARGE SCALE GENOMIC DNA]</scope>
    <source>
        <strain evidence="6">NBRC 3561</strain>
    </source>
</reference>
<dbReference type="NCBIfam" id="TIGR00369">
    <property type="entry name" value="unchar_dom_1"/>
    <property type="match status" value="1"/>
</dbReference>
<feature type="region of interest" description="Disordered" evidence="3">
    <location>
        <begin position="1"/>
        <end position="31"/>
    </location>
</feature>
<dbReference type="SUPFAM" id="SSF54637">
    <property type="entry name" value="Thioesterase/thiol ester dehydrase-isomerase"/>
    <property type="match status" value="1"/>
</dbReference>
<name>A0A250VPQ7_STROL</name>
<dbReference type="Pfam" id="PF03061">
    <property type="entry name" value="4HBT"/>
    <property type="match status" value="1"/>
</dbReference>
<organism evidence="5 6">
    <name type="scientific">Streptomyces olivochromogenes</name>
    <dbReference type="NCBI Taxonomy" id="1963"/>
    <lineage>
        <taxon>Bacteria</taxon>
        <taxon>Bacillati</taxon>
        <taxon>Actinomycetota</taxon>
        <taxon>Actinomycetes</taxon>
        <taxon>Kitasatosporales</taxon>
        <taxon>Streptomycetaceae</taxon>
        <taxon>Streptomyces</taxon>
    </lineage>
</organism>
<evidence type="ECO:0000313" key="6">
    <source>
        <dbReference type="Proteomes" id="UP000217446"/>
    </source>
</evidence>
<dbReference type="GO" id="GO:0005829">
    <property type="term" value="C:cytosol"/>
    <property type="evidence" value="ECO:0007669"/>
    <property type="project" value="TreeGrafter"/>
</dbReference>
<protein>
    <submittedName>
        <fullName evidence="5">Thioesterase</fullName>
    </submittedName>
</protein>
<dbReference type="PANTHER" id="PTHR43240:SF5">
    <property type="entry name" value="1,4-DIHYDROXY-2-NAPHTHOYL-COA THIOESTERASE 1"/>
    <property type="match status" value="1"/>
</dbReference>
<dbReference type="Proteomes" id="UP000217446">
    <property type="component" value="Unassembled WGS sequence"/>
</dbReference>
<dbReference type="InterPro" id="IPR029069">
    <property type="entry name" value="HotDog_dom_sf"/>
</dbReference>
<evidence type="ECO:0000313" key="5">
    <source>
        <dbReference type="EMBL" id="GAX56135.1"/>
    </source>
</evidence>
<dbReference type="CDD" id="cd03443">
    <property type="entry name" value="PaaI_thioesterase"/>
    <property type="match status" value="1"/>
</dbReference>
<dbReference type="RefSeq" id="WP_079065392.1">
    <property type="nucleotide sequence ID" value="NZ_BDQI01000023.1"/>
</dbReference>
<dbReference type="GO" id="GO:0061522">
    <property type="term" value="F:1,4-dihydroxy-2-naphthoyl-CoA thioesterase activity"/>
    <property type="evidence" value="ECO:0007669"/>
    <property type="project" value="TreeGrafter"/>
</dbReference>